<gene>
    <name evidence="1" type="ORF">B193_0009</name>
</gene>
<dbReference type="PATRIC" id="fig|1206767.3.peg.6"/>
<evidence type="ECO:0000313" key="1">
    <source>
        <dbReference type="EMBL" id="EKO41254.1"/>
    </source>
</evidence>
<protein>
    <submittedName>
        <fullName evidence="1">Uncharacterized protein</fullName>
    </submittedName>
</protein>
<evidence type="ECO:0000313" key="2">
    <source>
        <dbReference type="Proteomes" id="UP000006272"/>
    </source>
</evidence>
<proteinExistence type="predicted"/>
<comment type="caution">
    <text evidence="1">The sequence shown here is derived from an EMBL/GenBank/DDBJ whole genome shotgun (WGS) entry which is preliminary data.</text>
</comment>
<reference evidence="1 2" key="1">
    <citation type="submission" date="2012-07" db="EMBL/GenBank/DDBJ databases">
        <title>Draft genome sequence of Desulfovibrio magneticus str. Maddingley MBC34 obtained from a metagenomic sequence of a methanogenic enrichment isolated from coal-seam formation water in Victoria, Australia.</title>
        <authorList>
            <person name="Greenfield P."/>
            <person name="Hendry P."/>
            <person name="Li D."/>
            <person name="Rosewarne C.P."/>
            <person name="Tran-Dinh N."/>
            <person name="Elbourne L.D.H."/>
            <person name="Paulsen I.T."/>
            <person name="Midgley D.J."/>
        </authorList>
    </citation>
    <scope>NUCLEOTIDE SEQUENCE [LARGE SCALE GENOMIC DNA]</scope>
    <source>
        <strain evidence="2">Maddingley MBC34</strain>
    </source>
</reference>
<accession>K6GJG6</accession>
<sequence>MIALCCLDAVSVRYLRELIDLLAVCLAELGQETRLAVGALDPDATNIVLDFYKAASPEPFAGHRYVVYQLEQLSPGCRFLTAASVRVLRNALAVWDFAAENAALLAGLRIRAEVLPVGWHPAMATLPALDPADKDIDVLFYGSLNRRREAVLSRLAREPVRLKVLEGVFGAERDAFVARSRLVLNIHYFEAKLLEIVRISHLLANRAFVLAEEAASNPYAGLGLATAPYRELAGRCLDWLANGPALEAARASAADHFAADLPMTPLLARLVAALPGLAAS</sequence>
<dbReference type="AlphaFoldDB" id="K6GJG6"/>
<name>K6GJG6_9BACT</name>
<dbReference type="EMBL" id="ALAO01000008">
    <property type="protein sequence ID" value="EKO41254.1"/>
    <property type="molecule type" value="Genomic_DNA"/>
</dbReference>
<organism evidence="1 2">
    <name type="scientific">Solidesulfovibrio magneticus str. Maddingley MBC34</name>
    <dbReference type="NCBI Taxonomy" id="1206767"/>
    <lineage>
        <taxon>Bacteria</taxon>
        <taxon>Pseudomonadati</taxon>
        <taxon>Thermodesulfobacteriota</taxon>
        <taxon>Desulfovibrionia</taxon>
        <taxon>Desulfovibrionales</taxon>
        <taxon>Desulfovibrionaceae</taxon>
        <taxon>Solidesulfovibrio</taxon>
    </lineage>
</organism>
<dbReference type="Proteomes" id="UP000006272">
    <property type="component" value="Unassembled WGS sequence"/>
</dbReference>